<dbReference type="EMBL" id="PVTD01000002">
    <property type="protein sequence ID" value="PRY25069.1"/>
    <property type="molecule type" value="Genomic_DNA"/>
</dbReference>
<dbReference type="AlphaFoldDB" id="A0A2T0RV41"/>
<dbReference type="Gene3D" id="3.90.25.10">
    <property type="entry name" value="UDP-galactose 4-epimerase, domain 1"/>
    <property type="match status" value="1"/>
</dbReference>
<sequence length="281" mass="30263">MAKILVTGANGKTGQQVVAALGKAGLSARRATRHPLAPGDVRFDFLDPATWDDALGGVQGLFLMRPPAIARIDSTLAPLIAAARVAGVQHICFLSVAGADRMRFIPHAAVERALREGPADWSILRPGFFAQNLQDAYIHDIRHDDRLFVPAGRGRVAFVDLRDVGSLAARILAEPERHIGAAYTLTGPVAATFDEVAEALSQTTGRAITYRAASVPGYLAHLRKQRLPVAQTLVQTALHVGLRFGQAERVDPTLATQLGRPPRSIFDYVHDHAEAWVRVGG</sequence>
<accession>A0A2T0RV41</accession>
<gene>
    <name evidence="2" type="ORF">CLV78_102246</name>
</gene>
<dbReference type="SUPFAM" id="SSF51735">
    <property type="entry name" value="NAD(P)-binding Rossmann-fold domains"/>
    <property type="match status" value="1"/>
</dbReference>
<dbReference type="Gene3D" id="3.40.50.720">
    <property type="entry name" value="NAD(P)-binding Rossmann-like Domain"/>
    <property type="match status" value="1"/>
</dbReference>
<dbReference type="PANTHER" id="PTHR43162:SF1">
    <property type="entry name" value="PRESTALK A DIFFERENTIATION PROTEIN A"/>
    <property type="match status" value="1"/>
</dbReference>
<evidence type="ECO:0000313" key="3">
    <source>
        <dbReference type="Proteomes" id="UP000239480"/>
    </source>
</evidence>
<evidence type="ECO:0000259" key="1">
    <source>
        <dbReference type="Pfam" id="PF05368"/>
    </source>
</evidence>
<dbReference type="InterPro" id="IPR051604">
    <property type="entry name" value="Ergot_Alk_Oxidoreductase"/>
</dbReference>
<dbReference type="Pfam" id="PF05368">
    <property type="entry name" value="NmrA"/>
    <property type="match status" value="1"/>
</dbReference>
<evidence type="ECO:0000313" key="2">
    <source>
        <dbReference type="EMBL" id="PRY25069.1"/>
    </source>
</evidence>
<name>A0A2T0RV41_9RHOB</name>
<dbReference type="RefSeq" id="WP_106204004.1">
    <property type="nucleotide sequence ID" value="NZ_PVTD01000002.1"/>
</dbReference>
<feature type="domain" description="NmrA-like" evidence="1">
    <location>
        <begin position="3"/>
        <end position="237"/>
    </location>
</feature>
<dbReference type="InterPro" id="IPR008030">
    <property type="entry name" value="NmrA-like"/>
</dbReference>
<dbReference type="InterPro" id="IPR036291">
    <property type="entry name" value="NAD(P)-bd_dom_sf"/>
</dbReference>
<dbReference type="Proteomes" id="UP000239480">
    <property type="component" value="Unassembled WGS sequence"/>
</dbReference>
<dbReference type="OrthoDB" id="109735at2"/>
<protein>
    <submittedName>
        <fullName evidence="2">Uncharacterized protein YbjT (DUF2867 family)</fullName>
    </submittedName>
</protein>
<reference evidence="2 3" key="1">
    <citation type="submission" date="2018-03" db="EMBL/GenBank/DDBJ databases">
        <title>Genomic Encyclopedia of Archaeal and Bacterial Type Strains, Phase II (KMG-II): from individual species to whole genera.</title>
        <authorList>
            <person name="Goeker M."/>
        </authorList>
    </citation>
    <scope>NUCLEOTIDE SEQUENCE [LARGE SCALE GENOMIC DNA]</scope>
    <source>
        <strain evidence="2 3">DSM 29328</strain>
    </source>
</reference>
<organism evidence="2 3">
    <name type="scientific">Aliiruegeria haliotis</name>
    <dbReference type="NCBI Taxonomy" id="1280846"/>
    <lineage>
        <taxon>Bacteria</taxon>
        <taxon>Pseudomonadati</taxon>
        <taxon>Pseudomonadota</taxon>
        <taxon>Alphaproteobacteria</taxon>
        <taxon>Rhodobacterales</taxon>
        <taxon>Roseobacteraceae</taxon>
        <taxon>Aliiruegeria</taxon>
    </lineage>
</organism>
<proteinExistence type="predicted"/>
<comment type="caution">
    <text evidence="2">The sequence shown here is derived from an EMBL/GenBank/DDBJ whole genome shotgun (WGS) entry which is preliminary data.</text>
</comment>
<dbReference type="PANTHER" id="PTHR43162">
    <property type="match status" value="1"/>
</dbReference>
<keyword evidence="3" id="KW-1185">Reference proteome</keyword>